<dbReference type="Pfam" id="PF14525">
    <property type="entry name" value="AraC_binding_2"/>
    <property type="match status" value="1"/>
</dbReference>
<reference evidence="2 3" key="1">
    <citation type="submission" date="2024-09" db="EMBL/GenBank/DDBJ databases">
        <authorList>
            <person name="Sun Q."/>
            <person name="Mori K."/>
        </authorList>
    </citation>
    <scope>NUCLEOTIDE SEQUENCE [LARGE SCALE GENOMIC DNA]</scope>
    <source>
        <strain evidence="2 3">TBRC 0563</strain>
    </source>
</reference>
<dbReference type="InterPro" id="IPR035418">
    <property type="entry name" value="AraC-bd_2"/>
</dbReference>
<sequence length="196" mass="20288">MSSALARTRGVAPPHADPRADVVTMRAGRVIVARVRGLPSLVADAVRRISAADRDPVTVALYHGGLAEAVRDERRPQARPGDLVVFDHDRPYDPAVINARDVVVVVLPGTALGAAAGLLRRHAAVPQPCESGMRAILAAFLSRLADHLTDLPGTAGAHLADALICMLVTAVTGITTTGITTTGITTTGITTTGITT</sequence>
<evidence type="ECO:0000313" key="2">
    <source>
        <dbReference type="EMBL" id="MFB9839278.1"/>
    </source>
</evidence>
<protein>
    <recommendedName>
        <fullName evidence="1">Transcription regulator HTH AraC- type ligand binding domain-containing protein</fullName>
    </recommendedName>
</protein>
<keyword evidence="3" id="KW-1185">Reference proteome</keyword>
<gene>
    <name evidence="2" type="ORF">ACFFNX_44760</name>
</gene>
<evidence type="ECO:0000259" key="1">
    <source>
        <dbReference type="Pfam" id="PF14525"/>
    </source>
</evidence>
<dbReference type="EMBL" id="JBHLZP010000677">
    <property type="protein sequence ID" value="MFB9839278.1"/>
    <property type="molecule type" value="Genomic_DNA"/>
</dbReference>
<evidence type="ECO:0000313" key="3">
    <source>
        <dbReference type="Proteomes" id="UP001589627"/>
    </source>
</evidence>
<accession>A0ABV5YW68</accession>
<feature type="non-terminal residue" evidence="2">
    <location>
        <position position="196"/>
    </location>
</feature>
<organism evidence="2 3">
    <name type="scientific">Actinoallomurus acaciae</name>
    <dbReference type="NCBI Taxonomy" id="502577"/>
    <lineage>
        <taxon>Bacteria</taxon>
        <taxon>Bacillati</taxon>
        <taxon>Actinomycetota</taxon>
        <taxon>Actinomycetes</taxon>
        <taxon>Streptosporangiales</taxon>
        <taxon>Thermomonosporaceae</taxon>
        <taxon>Actinoallomurus</taxon>
    </lineage>
</organism>
<proteinExistence type="predicted"/>
<name>A0ABV5YW68_9ACTN</name>
<feature type="domain" description="Transcription regulator HTH AraC- type ligand binding" evidence="1">
    <location>
        <begin position="15"/>
        <end position="170"/>
    </location>
</feature>
<comment type="caution">
    <text evidence="2">The sequence shown here is derived from an EMBL/GenBank/DDBJ whole genome shotgun (WGS) entry which is preliminary data.</text>
</comment>
<dbReference type="Proteomes" id="UP001589627">
    <property type="component" value="Unassembled WGS sequence"/>
</dbReference>
<dbReference type="RefSeq" id="WP_378212358.1">
    <property type="nucleotide sequence ID" value="NZ_JBHLZP010000677.1"/>
</dbReference>